<dbReference type="OrthoDB" id="3034420at2"/>
<evidence type="ECO:0000259" key="2">
    <source>
        <dbReference type="PROSITE" id="PS50943"/>
    </source>
</evidence>
<evidence type="ECO:0000256" key="1">
    <source>
        <dbReference type="ARBA" id="ARBA00023125"/>
    </source>
</evidence>
<reference evidence="3 4" key="1">
    <citation type="submission" date="2019-12" db="EMBL/GenBank/DDBJ databases">
        <title>Genomic-based taxomic classification of the family Erythrobacteraceae.</title>
        <authorList>
            <person name="Xu L."/>
        </authorList>
    </citation>
    <scope>NUCLEOTIDE SEQUENCE [LARGE SCALE GENOMIC DNA]</scope>
    <source>
        <strain evidence="3 4">JCM 17802</strain>
    </source>
</reference>
<dbReference type="GO" id="GO:0003677">
    <property type="term" value="F:DNA binding"/>
    <property type="evidence" value="ECO:0007669"/>
    <property type="project" value="UniProtKB-KW"/>
</dbReference>
<dbReference type="Proteomes" id="UP000468943">
    <property type="component" value="Unassembled WGS sequence"/>
</dbReference>
<dbReference type="RefSeq" id="WP_160598734.1">
    <property type="nucleotide sequence ID" value="NZ_WTYS01000001.1"/>
</dbReference>
<dbReference type="EMBL" id="WTYS01000001">
    <property type="protein sequence ID" value="MXO57682.1"/>
    <property type="molecule type" value="Genomic_DNA"/>
</dbReference>
<protein>
    <submittedName>
        <fullName evidence="3">Helix-turn-helix domain-containing protein</fullName>
    </submittedName>
</protein>
<evidence type="ECO:0000313" key="3">
    <source>
        <dbReference type="EMBL" id="MXO57682.1"/>
    </source>
</evidence>
<dbReference type="PROSITE" id="PS50943">
    <property type="entry name" value="HTH_CROC1"/>
    <property type="match status" value="1"/>
</dbReference>
<dbReference type="Pfam" id="PF01381">
    <property type="entry name" value="HTH_3"/>
    <property type="match status" value="1"/>
</dbReference>
<keyword evidence="1" id="KW-0238">DNA-binding</keyword>
<name>A0A6I4ST04_9SPHN</name>
<keyword evidence="4" id="KW-1185">Reference proteome</keyword>
<dbReference type="CDD" id="cd00093">
    <property type="entry name" value="HTH_XRE"/>
    <property type="match status" value="1"/>
</dbReference>
<dbReference type="PANTHER" id="PTHR46558:SF4">
    <property type="entry name" value="DNA-BIDING PHAGE PROTEIN"/>
    <property type="match status" value="1"/>
</dbReference>
<evidence type="ECO:0000313" key="4">
    <source>
        <dbReference type="Proteomes" id="UP000468943"/>
    </source>
</evidence>
<dbReference type="InterPro" id="IPR010982">
    <property type="entry name" value="Lambda_DNA-bd_dom_sf"/>
</dbReference>
<dbReference type="PANTHER" id="PTHR46558">
    <property type="entry name" value="TRACRIPTIONAL REGULATORY PROTEIN-RELATED-RELATED"/>
    <property type="match status" value="1"/>
</dbReference>
<proteinExistence type="predicted"/>
<sequence>MTTLQIGNNIRRCRFDQAEMTQAQLAQIVGVTRQTIVALETGRYAPSLELAMKLAAAFGCSVDELFFWKDMELGHAAAQARTEKDS</sequence>
<comment type="caution">
    <text evidence="3">The sequence shown here is derived from an EMBL/GenBank/DDBJ whole genome shotgun (WGS) entry which is preliminary data.</text>
</comment>
<gene>
    <name evidence="3" type="ORF">GRI36_12420</name>
</gene>
<feature type="domain" description="HTH cro/C1-type" evidence="2">
    <location>
        <begin position="20"/>
        <end position="65"/>
    </location>
</feature>
<dbReference type="AlphaFoldDB" id="A0A6I4ST04"/>
<dbReference type="SMART" id="SM00530">
    <property type="entry name" value="HTH_XRE"/>
    <property type="match status" value="1"/>
</dbReference>
<accession>A0A6I4ST04</accession>
<dbReference type="InterPro" id="IPR001387">
    <property type="entry name" value="Cro/C1-type_HTH"/>
</dbReference>
<dbReference type="Gene3D" id="1.10.260.40">
    <property type="entry name" value="lambda repressor-like DNA-binding domains"/>
    <property type="match status" value="1"/>
</dbReference>
<dbReference type="SUPFAM" id="SSF47413">
    <property type="entry name" value="lambda repressor-like DNA-binding domains"/>
    <property type="match status" value="1"/>
</dbReference>
<organism evidence="3 4">
    <name type="scientific">Pontixanthobacter gangjinensis</name>
    <dbReference type="NCBI Taxonomy" id="1028742"/>
    <lineage>
        <taxon>Bacteria</taxon>
        <taxon>Pseudomonadati</taxon>
        <taxon>Pseudomonadota</taxon>
        <taxon>Alphaproteobacteria</taxon>
        <taxon>Sphingomonadales</taxon>
        <taxon>Erythrobacteraceae</taxon>
        <taxon>Pontixanthobacter</taxon>
    </lineage>
</organism>